<dbReference type="SUPFAM" id="SSF57850">
    <property type="entry name" value="RING/U-box"/>
    <property type="match status" value="1"/>
</dbReference>
<proteinExistence type="predicted"/>
<sequence>MQPSEADTESAVDLPWQRKEDQQWGFHIGDVVQIGQGFIEKCTYALYYGQGRVIHVWSPSRRQFRVRVDSLRGLNASGYVATICSRELDKFFYELLNIIPLAKPKESIWCATTALHATAASRLSNLCFILFARYGDTIFKLLQLLKEAYSLTFDDWMLGKPSDESLQVDESPLDSPVHLVGHSNKVDVNHQAALSTQPAIKMFFGSVGDLLMSEWLGKLLSDFFKDSRTRSNWYSITMPSVINCLSPLFLQFDIPLKRFQVRYDVARGLPQRMADDRMECGVCWMSFTSVRVMLFKCEHYICAPCLRLLSRQECPYCRGPILNAEPLGECVKREASRLLNKAMEPDRKPGPSLLQ</sequence>
<comment type="caution">
    <text evidence="6">The sequence shown here is derived from an EMBL/GenBank/DDBJ whole genome shotgun (WGS) entry which is preliminary data.</text>
</comment>
<dbReference type="InterPro" id="IPR001841">
    <property type="entry name" value="Znf_RING"/>
</dbReference>
<keyword evidence="2 4" id="KW-0863">Zinc-finger</keyword>
<dbReference type="GO" id="GO:0008270">
    <property type="term" value="F:zinc ion binding"/>
    <property type="evidence" value="ECO:0007669"/>
    <property type="project" value="UniProtKB-KW"/>
</dbReference>
<gene>
    <name evidence="7" type="ORF">PBS001_LOCUS7465</name>
    <name evidence="6" type="ORF">PBS003_LOCUS6285</name>
</gene>
<dbReference type="Gene3D" id="3.30.40.10">
    <property type="entry name" value="Zinc/RING finger domain, C3HC4 (zinc finger)"/>
    <property type="match status" value="1"/>
</dbReference>
<dbReference type="InterPro" id="IPR013083">
    <property type="entry name" value="Znf_RING/FYVE/PHD"/>
</dbReference>
<evidence type="ECO:0000256" key="4">
    <source>
        <dbReference type="PROSITE-ProRule" id="PRU00175"/>
    </source>
</evidence>
<dbReference type="EMBL" id="CAKLCB010000374">
    <property type="protein sequence ID" value="CAH0521005.1"/>
    <property type="molecule type" value="Genomic_DNA"/>
</dbReference>
<evidence type="ECO:0000256" key="2">
    <source>
        <dbReference type="ARBA" id="ARBA00022771"/>
    </source>
</evidence>
<reference evidence="6 8" key="1">
    <citation type="submission" date="2021-11" db="EMBL/GenBank/DDBJ databases">
        <authorList>
            <person name="Islam A."/>
            <person name="Islam S."/>
            <person name="Flora M.S."/>
            <person name="Rahman M."/>
            <person name="Ziaur R.M."/>
            <person name="Epstein J.H."/>
            <person name="Hassan M."/>
            <person name="Klassen M."/>
            <person name="Woodard K."/>
            <person name="Webb A."/>
            <person name="Webby R.J."/>
            <person name="El Zowalaty M.E."/>
        </authorList>
    </citation>
    <scope>NUCLEOTIDE SEQUENCE</scope>
    <source>
        <strain evidence="7">Pbs1</strain>
        <strain evidence="6">Pbs3</strain>
    </source>
</reference>
<dbReference type="Proteomes" id="UP001160483">
    <property type="component" value="Unassembled WGS sequence"/>
</dbReference>
<dbReference type="AlphaFoldDB" id="A0AAU9L2I7"/>
<evidence type="ECO:0000256" key="1">
    <source>
        <dbReference type="ARBA" id="ARBA00022723"/>
    </source>
</evidence>
<dbReference type="PROSITE" id="PS50089">
    <property type="entry name" value="ZF_RING_2"/>
    <property type="match status" value="1"/>
</dbReference>
<keyword evidence="8" id="KW-1185">Reference proteome</keyword>
<keyword evidence="1" id="KW-0479">Metal-binding</keyword>
<evidence type="ECO:0000259" key="5">
    <source>
        <dbReference type="PROSITE" id="PS50089"/>
    </source>
</evidence>
<feature type="domain" description="RING-type" evidence="5">
    <location>
        <begin position="280"/>
        <end position="318"/>
    </location>
</feature>
<organism evidence="6 9">
    <name type="scientific">Peronospora belbahrii</name>
    <dbReference type="NCBI Taxonomy" id="622444"/>
    <lineage>
        <taxon>Eukaryota</taxon>
        <taxon>Sar</taxon>
        <taxon>Stramenopiles</taxon>
        <taxon>Oomycota</taxon>
        <taxon>Peronosporomycetes</taxon>
        <taxon>Peronosporales</taxon>
        <taxon>Peronosporaceae</taxon>
        <taxon>Peronospora</taxon>
    </lineage>
</organism>
<evidence type="ECO:0000256" key="3">
    <source>
        <dbReference type="ARBA" id="ARBA00022833"/>
    </source>
</evidence>
<name>A0AAU9L2I7_9STRA</name>
<evidence type="ECO:0000313" key="7">
    <source>
        <dbReference type="EMBL" id="CAH0521005.1"/>
    </source>
</evidence>
<accession>A0AAU9L2I7</accession>
<evidence type="ECO:0000313" key="8">
    <source>
        <dbReference type="Proteomes" id="UP001158986"/>
    </source>
</evidence>
<dbReference type="PROSITE" id="PS00518">
    <property type="entry name" value="ZF_RING_1"/>
    <property type="match status" value="1"/>
</dbReference>
<keyword evidence="3" id="KW-0862">Zinc</keyword>
<evidence type="ECO:0000313" key="9">
    <source>
        <dbReference type="Proteomes" id="UP001160483"/>
    </source>
</evidence>
<dbReference type="EMBL" id="CAKKTJ010000320">
    <property type="protein sequence ID" value="CAH0479650.1"/>
    <property type="molecule type" value="Genomic_DNA"/>
</dbReference>
<dbReference type="Proteomes" id="UP001158986">
    <property type="component" value="Unassembled WGS sequence"/>
</dbReference>
<dbReference type="InterPro" id="IPR017907">
    <property type="entry name" value="Znf_RING_CS"/>
</dbReference>
<protein>
    <recommendedName>
        <fullName evidence="5">RING-type domain-containing protein</fullName>
    </recommendedName>
</protein>
<evidence type="ECO:0000313" key="6">
    <source>
        <dbReference type="EMBL" id="CAH0479650.1"/>
    </source>
</evidence>
<dbReference type="Pfam" id="PF14634">
    <property type="entry name" value="zf-RING_5"/>
    <property type="match status" value="1"/>
</dbReference>